<evidence type="ECO:0000256" key="7">
    <source>
        <dbReference type="SAM" id="MobiDB-lite"/>
    </source>
</evidence>
<evidence type="ECO:0000313" key="10">
    <source>
        <dbReference type="Proteomes" id="UP000822688"/>
    </source>
</evidence>
<keyword evidence="2" id="KW-0805">Transcription regulation</keyword>
<evidence type="ECO:0000256" key="3">
    <source>
        <dbReference type="ARBA" id="ARBA00023125"/>
    </source>
</evidence>
<sequence length="417" mass="45987">MDRISSVDDMMGTASFWTTESSGPKSTMNRSASEFAFQEFLKETLVAGGERAKSRFKAESEVGEEDQKPEVPMFASTEELRAMNNVVDSVAEDDEVAVIEGALNPLFSGMQDTGEKSYGEFNTSAAANGSGQDYEVFLKQKLEIACAAAALSRANGDGATIGLSTGAIAQPNFGGELSGVSTLPNRKQSSPVGIPALPPKPEVDAFGKFRPITSGSELSDDDEHDLLNQNLPRSELKRVKRMLSNRESARRSRRRKQAHLSELEMQVAQLRVENTTLMQRLQEVSHMHKEASVDNRILKADVEALRAKVKMAEDMVVRQGQQPMTNFIPDPSLSFMTPYMVNDMERPFMQQLRHSSMLRQDQQQSNNGSKMGRTPSMQRVASLEHLQKRIRNGGSCNAPAWGGWEMDRAAIVQGHGI</sequence>
<dbReference type="OrthoDB" id="664875at2759"/>
<comment type="subcellular location">
    <subcellularLocation>
        <location evidence="1">Nucleus</location>
    </subcellularLocation>
</comment>
<dbReference type="PANTHER" id="PTHR46408:SF10">
    <property type="entry name" value="BASIC LEUCINE ZIPPER 63"/>
    <property type="match status" value="1"/>
</dbReference>
<dbReference type="AlphaFoldDB" id="A0A8T0GJL3"/>
<dbReference type="SMART" id="SM00338">
    <property type="entry name" value="BRLZ"/>
    <property type="match status" value="1"/>
</dbReference>
<name>A0A8T0GJL3_CERPU</name>
<dbReference type="InterPro" id="IPR046347">
    <property type="entry name" value="bZIP_sf"/>
</dbReference>
<dbReference type="PROSITE" id="PS00036">
    <property type="entry name" value="BZIP_BASIC"/>
    <property type="match status" value="1"/>
</dbReference>
<evidence type="ECO:0000256" key="5">
    <source>
        <dbReference type="ARBA" id="ARBA00023242"/>
    </source>
</evidence>
<keyword evidence="6" id="KW-0175">Coiled coil</keyword>
<dbReference type="GO" id="GO:0003700">
    <property type="term" value="F:DNA-binding transcription factor activity"/>
    <property type="evidence" value="ECO:0007669"/>
    <property type="project" value="InterPro"/>
</dbReference>
<dbReference type="PROSITE" id="PS50217">
    <property type="entry name" value="BZIP"/>
    <property type="match status" value="1"/>
</dbReference>
<dbReference type="InterPro" id="IPR004827">
    <property type="entry name" value="bZIP"/>
</dbReference>
<accession>A0A8T0GJL3</accession>
<dbReference type="Proteomes" id="UP000822688">
    <property type="component" value="Chromosome 10"/>
</dbReference>
<keyword evidence="10" id="KW-1185">Reference proteome</keyword>
<organism evidence="9 10">
    <name type="scientific">Ceratodon purpureus</name>
    <name type="common">Fire moss</name>
    <name type="synonym">Dicranum purpureum</name>
    <dbReference type="NCBI Taxonomy" id="3225"/>
    <lineage>
        <taxon>Eukaryota</taxon>
        <taxon>Viridiplantae</taxon>
        <taxon>Streptophyta</taxon>
        <taxon>Embryophyta</taxon>
        <taxon>Bryophyta</taxon>
        <taxon>Bryophytina</taxon>
        <taxon>Bryopsida</taxon>
        <taxon>Dicranidae</taxon>
        <taxon>Pseudoditrichales</taxon>
        <taxon>Ditrichaceae</taxon>
        <taxon>Ceratodon</taxon>
    </lineage>
</organism>
<keyword evidence="5" id="KW-0539">Nucleus</keyword>
<feature type="compositionally biased region" description="Polar residues" evidence="7">
    <location>
        <begin position="15"/>
        <end position="30"/>
    </location>
</feature>
<dbReference type="Gene3D" id="1.20.5.170">
    <property type="match status" value="1"/>
</dbReference>
<evidence type="ECO:0000256" key="6">
    <source>
        <dbReference type="SAM" id="Coils"/>
    </source>
</evidence>
<reference evidence="9" key="1">
    <citation type="submission" date="2020-06" db="EMBL/GenBank/DDBJ databases">
        <title>WGS assembly of Ceratodon purpureus strain R40.</title>
        <authorList>
            <person name="Carey S.B."/>
            <person name="Jenkins J."/>
            <person name="Shu S."/>
            <person name="Lovell J.T."/>
            <person name="Sreedasyam A."/>
            <person name="Maumus F."/>
            <person name="Tiley G.P."/>
            <person name="Fernandez-Pozo N."/>
            <person name="Barry K."/>
            <person name="Chen C."/>
            <person name="Wang M."/>
            <person name="Lipzen A."/>
            <person name="Daum C."/>
            <person name="Saski C.A."/>
            <person name="Payton A.C."/>
            <person name="Mcbreen J.C."/>
            <person name="Conrad R.E."/>
            <person name="Kollar L.M."/>
            <person name="Olsson S."/>
            <person name="Huttunen S."/>
            <person name="Landis J.B."/>
            <person name="Wickett N.J."/>
            <person name="Johnson M.G."/>
            <person name="Rensing S.A."/>
            <person name="Grimwood J."/>
            <person name="Schmutz J."/>
            <person name="Mcdaniel S.F."/>
        </authorList>
    </citation>
    <scope>NUCLEOTIDE SEQUENCE</scope>
    <source>
        <strain evidence="9">R40</strain>
    </source>
</reference>
<dbReference type="FunFam" id="1.20.5.170:FF:000020">
    <property type="entry name" value="BZIP transcription factor"/>
    <property type="match status" value="1"/>
</dbReference>
<feature type="coiled-coil region" evidence="6">
    <location>
        <begin position="246"/>
        <end position="315"/>
    </location>
</feature>
<evidence type="ECO:0000256" key="2">
    <source>
        <dbReference type="ARBA" id="ARBA00023015"/>
    </source>
</evidence>
<evidence type="ECO:0000259" key="8">
    <source>
        <dbReference type="PROSITE" id="PS50217"/>
    </source>
</evidence>
<evidence type="ECO:0000256" key="4">
    <source>
        <dbReference type="ARBA" id="ARBA00023163"/>
    </source>
</evidence>
<feature type="region of interest" description="Disordered" evidence="7">
    <location>
        <begin position="355"/>
        <end position="375"/>
    </location>
</feature>
<dbReference type="InterPro" id="IPR020983">
    <property type="entry name" value="Basic_leucine-zipper_C"/>
</dbReference>
<dbReference type="EMBL" id="CM026431">
    <property type="protein sequence ID" value="KAG0559190.1"/>
    <property type="molecule type" value="Genomic_DNA"/>
</dbReference>
<dbReference type="PANTHER" id="PTHR46408">
    <property type="entry name" value="BASIC LEUCINE ZIPPER 63"/>
    <property type="match status" value="1"/>
</dbReference>
<dbReference type="SUPFAM" id="SSF57959">
    <property type="entry name" value="Leucine zipper domain"/>
    <property type="match status" value="1"/>
</dbReference>
<proteinExistence type="predicted"/>
<dbReference type="GO" id="GO:0003677">
    <property type="term" value="F:DNA binding"/>
    <property type="evidence" value="ECO:0007669"/>
    <property type="project" value="UniProtKB-KW"/>
</dbReference>
<evidence type="ECO:0000256" key="1">
    <source>
        <dbReference type="ARBA" id="ARBA00004123"/>
    </source>
</evidence>
<dbReference type="GO" id="GO:0005634">
    <property type="term" value="C:nucleus"/>
    <property type="evidence" value="ECO:0007669"/>
    <property type="project" value="UniProtKB-SubCell"/>
</dbReference>
<keyword evidence="3" id="KW-0238">DNA-binding</keyword>
<feature type="region of interest" description="Disordered" evidence="7">
    <location>
        <begin position="1"/>
        <end position="30"/>
    </location>
</feature>
<dbReference type="Pfam" id="PF00170">
    <property type="entry name" value="bZIP_1"/>
    <property type="match status" value="1"/>
</dbReference>
<protein>
    <recommendedName>
        <fullName evidence="8">BZIP domain-containing protein</fullName>
    </recommendedName>
</protein>
<feature type="domain" description="BZIP" evidence="8">
    <location>
        <begin position="235"/>
        <end position="285"/>
    </location>
</feature>
<evidence type="ECO:0000313" key="9">
    <source>
        <dbReference type="EMBL" id="KAG0559190.1"/>
    </source>
</evidence>
<dbReference type="Pfam" id="PF12498">
    <property type="entry name" value="bZIP_C"/>
    <property type="match status" value="1"/>
</dbReference>
<gene>
    <name evidence="9" type="ORF">KC19_10G085500</name>
</gene>
<comment type="caution">
    <text evidence="9">The sequence shown here is derived from an EMBL/GenBank/DDBJ whole genome shotgun (WGS) entry which is preliminary data.</text>
</comment>
<keyword evidence="4" id="KW-0804">Transcription</keyword>